<sequence>MKDPGAVATFIAIGVSLTMMFVCGIFSANIFTDIDEFHDKSFAELERLKALTDVAWTEVMAFNRRKDNQEKTQMFDAMFRQKRSNQLPDYCNAIGYELEMMEEEMVDCIHCPAGPPGPKGDRGLPGPTGETGLPGEQGMRGRDGMDGVEGPRGNPGDYGPKGEQGPPGPKGNDGGVRAIPGPRGPKGQPGPVGPPGDQGEVGDGEEGPDGLPGPPGVRGRNGMPGPMGKEGPRGPQGLPGDDAGYCPCPNGHVVNNRYQVPPRPRVETTPPRPVEVTKTPTYTVPTEDVENSGEETEAIQVTPAEYLKENQKKRQDEIEIPTKVDAPVMVEEKEMEIAHSATTEQTVGATQVPENWDQTYETPTNLEQTVMEMQQTDPANEA</sequence>
<feature type="compositionally biased region" description="Low complexity" evidence="4">
    <location>
        <begin position="217"/>
        <end position="227"/>
    </location>
</feature>
<feature type="transmembrane region" description="Helical" evidence="5">
    <location>
        <begin position="6"/>
        <end position="31"/>
    </location>
</feature>
<dbReference type="SMART" id="SM01088">
    <property type="entry name" value="Col_cuticle_N"/>
    <property type="match status" value="1"/>
</dbReference>
<dbReference type="InterPro" id="IPR002486">
    <property type="entry name" value="Col_cuticle_N"/>
</dbReference>
<comment type="caution">
    <text evidence="7">The sequence shown here is derived from an EMBL/GenBank/DDBJ whole genome shotgun (WGS) entry which is preliminary data.</text>
</comment>
<evidence type="ECO:0000256" key="4">
    <source>
        <dbReference type="SAM" id="MobiDB-lite"/>
    </source>
</evidence>
<comment type="subunit">
    <text evidence="1">Collagen polypeptide chains are complexed within the cuticle by disulfide bonds and other types of covalent cross-links.</text>
</comment>
<evidence type="ECO:0000313" key="8">
    <source>
        <dbReference type="Proteomes" id="UP000218231"/>
    </source>
</evidence>
<evidence type="ECO:0000313" key="7">
    <source>
        <dbReference type="EMBL" id="PAV87877.1"/>
    </source>
</evidence>
<name>A0A2A2LPF9_9BILA</name>
<feature type="region of interest" description="Disordered" evidence="4">
    <location>
        <begin position="257"/>
        <end position="279"/>
    </location>
</feature>
<protein>
    <recommendedName>
        <fullName evidence="6">Nematode cuticle collagen N-terminal domain-containing protein</fullName>
    </recommendedName>
</protein>
<organism evidence="7 8">
    <name type="scientific">Diploscapter pachys</name>
    <dbReference type="NCBI Taxonomy" id="2018661"/>
    <lineage>
        <taxon>Eukaryota</taxon>
        <taxon>Metazoa</taxon>
        <taxon>Ecdysozoa</taxon>
        <taxon>Nematoda</taxon>
        <taxon>Chromadorea</taxon>
        <taxon>Rhabditida</taxon>
        <taxon>Rhabditina</taxon>
        <taxon>Rhabditomorpha</taxon>
        <taxon>Rhabditoidea</taxon>
        <taxon>Rhabditidae</taxon>
        <taxon>Diploscapter</taxon>
    </lineage>
</organism>
<evidence type="ECO:0000256" key="1">
    <source>
        <dbReference type="ARBA" id="ARBA00011518"/>
    </source>
</evidence>
<feature type="compositionally biased region" description="Low complexity" evidence="4">
    <location>
        <begin position="124"/>
        <end position="136"/>
    </location>
</feature>
<proteinExistence type="predicted"/>
<dbReference type="Pfam" id="PF01484">
    <property type="entry name" value="Col_cuticle_N"/>
    <property type="match status" value="1"/>
</dbReference>
<dbReference type="EMBL" id="LIAE01006540">
    <property type="protein sequence ID" value="PAV87877.1"/>
    <property type="molecule type" value="Genomic_DNA"/>
</dbReference>
<feature type="region of interest" description="Disordered" evidence="4">
    <location>
        <begin position="117"/>
        <end position="244"/>
    </location>
</feature>
<dbReference type="Pfam" id="PF01391">
    <property type="entry name" value="Collagen"/>
    <property type="match status" value="1"/>
</dbReference>
<evidence type="ECO:0000256" key="5">
    <source>
        <dbReference type="SAM" id="Phobius"/>
    </source>
</evidence>
<accession>A0A2A2LPF9</accession>
<keyword evidence="2" id="KW-0677">Repeat</keyword>
<evidence type="ECO:0000256" key="2">
    <source>
        <dbReference type="ARBA" id="ARBA00022737"/>
    </source>
</evidence>
<dbReference type="Proteomes" id="UP000218231">
    <property type="component" value="Unassembled WGS sequence"/>
</dbReference>
<keyword evidence="3" id="KW-1015">Disulfide bond</keyword>
<feature type="domain" description="Nematode cuticle collagen N-terminal" evidence="6">
    <location>
        <begin position="7"/>
        <end position="59"/>
    </location>
</feature>
<keyword evidence="5" id="KW-0472">Membrane</keyword>
<dbReference type="AlphaFoldDB" id="A0A2A2LPF9"/>
<dbReference type="InterPro" id="IPR008160">
    <property type="entry name" value="Collagen"/>
</dbReference>
<dbReference type="PANTHER" id="PTHR24637:SF252">
    <property type="entry name" value="NEMATODE CUTICLE COLLAGEN N-TERMINAL DOMAIN-CONTAINING PROTEIN"/>
    <property type="match status" value="1"/>
</dbReference>
<dbReference type="GO" id="GO:0042302">
    <property type="term" value="F:structural constituent of cuticle"/>
    <property type="evidence" value="ECO:0007669"/>
    <property type="project" value="InterPro"/>
</dbReference>
<evidence type="ECO:0000259" key="6">
    <source>
        <dbReference type="SMART" id="SM01088"/>
    </source>
</evidence>
<gene>
    <name evidence="7" type="ORF">WR25_08654</name>
</gene>
<dbReference type="PANTHER" id="PTHR24637">
    <property type="entry name" value="COLLAGEN"/>
    <property type="match status" value="1"/>
</dbReference>
<keyword evidence="5" id="KW-0812">Transmembrane</keyword>
<keyword evidence="8" id="KW-1185">Reference proteome</keyword>
<dbReference type="STRING" id="2018661.A0A2A2LPF9"/>
<reference evidence="7 8" key="1">
    <citation type="journal article" date="2017" name="Curr. Biol.">
        <title>Genome architecture and evolution of a unichromosomal asexual nematode.</title>
        <authorList>
            <person name="Fradin H."/>
            <person name="Zegar C."/>
            <person name="Gutwein M."/>
            <person name="Lucas J."/>
            <person name="Kovtun M."/>
            <person name="Corcoran D."/>
            <person name="Baugh L.R."/>
            <person name="Kiontke K."/>
            <person name="Gunsalus K."/>
            <person name="Fitch D.H."/>
            <person name="Piano F."/>
        </authorList>
    </citation>
    <scope>NUCLEOTIDE SEQUENCE [LARGE SCALE GENOMIC DNA]</scope>
    <source>
        <strain evidence="7">PF1309</strain>
    </source>
</reference>
<evidence type="ECO:0000256" key="3">
    <source>
        <dbReference type="ARBA" id="ARBA00023157"/>
    </source>
</evidence>
<keyword evidence="5" id="KW-1133">Transmembrane helix</keyword>